<gene>
    <name evidence="5" type="primary">LOC115754365</name>
</gene>
<dbReference type="RefSeq" id="XP_030549223.1">
    <property type="nucleotide sequence ID" value="XM_030693363.1"/>
</dbReference>
<accession>A0A8B8QS13</accession>
<evidence type="ECO:0000256" key="1">
    <source>
        <dbReference type="ARBA" id="ARBA00022729"/>
    </source>
</evidence>
<evidence type="ECO:0000313" key="4">
    <source>
        <dbReference type="Proteomes" id="UP000827889"/>
    </source>
</evidence>
<keyword evidence="4" id="KW-1185">Reference proteome</keyword>
<feature type="chain" id="PRO_5034131081" evidence="2">
    <location>
        <begin position="28"/>
        <end position="119"/>
    </location>
</feature>
<dbReference type="AlphaFoldDB" id="A0A8B8QS13"/>
<dbReference type="GeneID" id="115754365"/>
<sequence>MAMLKNLSALMILSVITVALLPRATFSIVGNGKSPDCAKGMTTDCGFQLFQIIVFANITAPTNECCHELVKVGKNCNDQFVQFILSTHKPGKGTVSDLYKRSNETWNNCVAATHPKPAH</sequence>
<dbReference type="OrthoDB" id="1368054at2759"/>
<keyword evidence="1 2" id="KW-0732">Signal</keyword>
<name>A0A8B8QS13_9MYRT</name>
<dbReference type="InterPro" id="IPR008502">
    <property type="entry name" value="Prolamin-like"/>
</dbReference>
<dbReference type="Pfam" id="PF05617">
    <property type="entry name" value="Prolamin_like"/>
    <property type="match status" value="1"/>
</dbReference>
<evidence type="ECO:0000259" key="3">
    <source>
        <dbReference type="Pfam" id="PF05617"/>
    </source>
</evidence>
<reference evidence="5" key="1">
    <citation type="submission" date="2025-08" db="UniProtKB">
        <authorList>
            <consortium name="RefSeq"/>
        </authorList>
    </citation>
    <scope>IDENTIFICATION</scope>
    <source>
        <tissue evidence="5">Leaf</tissue>
    </source>
</reference>
<evidence type="ECO:0000313" key="5">
    <source>
        <dbReference type="RefSeq" id="XP_030549223.1"/>
    </source>
</evidence>
<dbReference type="PANTHER" id="PTHR31951">
    <property type="entry name" value="BIFUNCTIONAL INHIBITOR/LIPID-TRANSFER PROTEIN/SEED STORAGE 2S ALBUMIN SUPERFAMILY PROTEIN-RELATED"/>
    <property type="match status" value="1"/>
</dbReference>
<protein>
    <submittedName>
        <fullName evidence="5">Protein DOWN-REGULATED IN DIF1 11-like</fullName>
    </submittedName>
</protein>
<evidence type="ECO:0000256" key="2">
    <source>
        <dbReference type="SAM" id="SignalP"/>
    </source>
</evidence>
<feature type="domain" description="Prolamin-like" evidence="3">
    <location>
        <begin position="36"/>
        <end position="110"/>
    </location>
</feature>
<feature type="signal peptide" evidence="2">
    <location>
        <begin position="1"/>
        <end position="27"/>
    </location>
</feature>
<organism evidence="4 5">
    <name type="scientific">Rhodamnia argentea</name>
    <dbReference type="NCBI Taxonomy" id="178133"/>
    <lineage>
        <taxon>Eukaryota</taxon>
        <taxon>Viridiplantae</taxon>
        <taxon>Streptophyta</taxon>
        <taxon>Embryophyta</taxon>
        <taxon>Tracheophyta</taxon>
        <taxon>Spermatophyta</taxon>
        <taxon>Magnoliopsida</taxon>
        <taxon>eudicotyledons</taxon>
        <taxon>Gunneridae</taxon>
        <taxon>Pentapetalae</taxon>
        <taxon>rosids</taxon>
        <taxon>malvids</taxon>
        <taxon>Myrtales</taxon>
        <taxon>Myrtaceae</taxon>
        <taxon>Myrtoideae</taxon>
        <taxon>Myrteae</taxon>
        <taxon>Australasian group</taxon>
        <taxon>Rhodamnia</taxon>
    </lineage>
</organism>
<dbReference type="KEGG" id="rarg:115754365"/>
<dbReference type="PANTHER" id="PTHR31951:SF22">
    <property type="entry name" value="ECA1 GAMETOGENESIS RELATED FAMILY"/>
    <property type="match status" value="1"/>
</dbReference>
<dbReference type="Proteomes" id="UP000827889">
    <property type="component" value="Chromosome 6"/>
</dbReference>
<proteinExistence type="predicted"/>